<dbReference type="InterPro" id="IPR006143">
    <property type="entry name" value="RND_pump_MFP"/>
</dbReference>
<feature type="coiled-coil region" evidence="2">
    <location>
        <begin position="136"/>
        <end position="170"/>
    </location>
</feature>
<feature type="signal peptide" evidence="3">
    <location>
        <begin position="1"/>
        <end position="23"/>
    </location>
</feature>
<dbReference type="EMBL" id="JAJATW010000008">
    <property type="protein sequence ID" value="MCB5161688.1"/>
    <property type="molecule type" value="Genomic_DNA"/>
</dbReference>
<dbReference type="GO" id="GO:0015562">
    <property type="term" value="F:efflux transmembrane transporter activity"/>
    <property type="evidence" value="ECO:0007669"/>
    <property type="project" value="TreeGrafter"/>
</dbReference>
<evidence type="ECO:0000256" key="2">
    <source>
        <dbReference type="SAM" id="Coils"/>
    </source>
</evidence>
<keyword evidence="3" id="KW-0732">Signal</keyword>
<dbReference type="AlphaFoldDB" id="A0A9X1ILZ5"/>
<reference evidence="4" key="1">
    <citation type="submission" date="2021-10" db="EMBL/GenBank/DDBJ databases">
        <title>Marinomonas pontica sp. nov., isolated from the Black Sea.</title>
        <authorList>
            <person name="Zhao L.-H."/>
            <person name="Xue J.-H."/>
        </authorList>
    </citation>
    <scope>NUCLEOTIDE SEQUENCE</scope>
    <source>
        <strain evidence="4">E8</strain>
    </source>
</reference>
<dbReference type="RefSeq" id="WP_226754059.1">
    <property type="nucleotide sequence ID" value="NZ_JAJATW010000008.1"/>
</dbReference>
<dbReference type="GO" id="GO:1990281">
    <property type="term" value="C:efflux pump complex"/>
    <property type="evidence" value="ECO:0007669"/>
    <property type="project" value="TreeGrafter"/>
</dbReference>
<dbReference type="Proteomes" id="UP001139095">
    <property type="component" value="Unassembled WGS sequence"/>
</dbReference>
<dbReference type="PROSITE" id="PS51257">
    <property type="entry name" value="PROKAR_LIPOPROTEIN"/>
    <property type="match status" value="1"/>
</dbReference>
<protein>
    <submittedName>
        <fullName evidence="4">Efflux RND transporter periplasmic adaptor subunit</fullName>
    </submittedName>
</protein>
<dbReference type="NCBIfam" id="TIGR01730">
    <property type="entry name" value="RND_mfp"/>
    <property type="match status" value="1"/>
</dbReference>
<organism evidence="4 5">
    <name type="scientific">Marinomonas algarum</name>
    <dbReference type="NCBI Taxonomy" id="2883105"/>
    <lineage>
        <taxon>Bacteria</taxon>
        <taxon>Pseudomonadati</taxon>
        <taxon>Pseudomonadota</taxon>
        <taxon>Gammaproteobacteria</taxon>
        <taxon>Oceanospirillales</taxon>
        <taxon>Oceanospirillaceae</taxon>
        <taxon>Marinomonas</taxon>
    </lineage>
</organism>
<dbReference type="PANTHER" id="PTHR30469">
    <property type="entry name" value="MULTIDRUG RESISTANCE PROTEIN MDTA"/>
    <property type="match status" value="1"/>
</dbReference>
<dbReference type="Gene3D" id="2.40.50.100">
    <property type="match status" value="1"/>
</dbReference>
<dbReference type="Gene3D" id="2.40.420.20">
    <property type="match status" value="1"/>
</dbReference>
<accession>A0A9X1ILZ5</accession>
<dbReference type="Gene3D" id="2.40.30.170">
    <property type="match status" value="1"/>
</dbReference>
<evidence type="ECO:0000256" key="3">
    <source>
        <dbReference type="SAM" id="SignalP"/>
    </source>
</evidence>
<feature type="chain" id="PRO_5040996955" evidence="3">
    <location>
        <begin position="24"/>
        <end position="390"/>
    </location>
</feature>
<dbReference type="Gene3D" id="1.10.287.470">
    <property type="entry name" value="Helix hairpin bin"/>
    <property type="match status" value="1"/>
</dbReference>
<evidence type="ECO:0000313" key="5">
    <source>
        <dbReference type="Proteomes" id="UP001139095"/>
    </source>
</evidence>
<evidence type="ECO:0000256" key="1">
    <source>
        <dbReference type="ARBA" id="ARBA00009477"/>
    </source>
</evidence>
<comment type="similarity">
    <text evidence="1">Belongs to the membrane fusion protein (MFP) (TC 8.A.1) family.</text>
</comment>
<evidence type="ECO:0000313" key="4">
    <source>
        <dbReference type="EMBL" id="MCB5161688.1"/>
    </source>
</evidence>
<name>A0A9X1ILZ5_9GAMM</name>
<proteinExistence type="inferred from homology"/>
<comment type="caution">
    <text evidence="4">The sequence shown here is derived from an EMBL/GenBank/DDBJ whole genome shotgun (WGS) entry which is preliminary data.</text>
</comment>
<keyword evidence="5" id="KW-1185">Reference proteome</keyword>
<dbReference type="SUPFAM" id="SSF111369">
    <property type="entry name" value="HlyD-like secretion proteins"/>
    <property type="match status" value="1"/>
</dbReference>
<dbReference type="PANTHER" id="PTHR30469:SF15">
    <property type="entry name" value="HLYD FAMILY OF SECRETION PROTEINS"/>
    <property type="match status" value="1"/>
</dbReference>
<keyword evidence="2" id="KW-0175">Coiled coil</keyword>
<gene>
    <name evidence="4" type="ORF">LG368_07225</name>
</gene>
<sequence length="390" mass="43044">MITKIINLNLMAFLLVACNTDNNASTDQETMTSYSANEVKTSVYAESVVRADVQTWLFGEGTVRAVHREFLSFESPGKIIYVDQTLKEGDPVSRNQLIAYQEKNLPIDGQPGELSHTAVRDAQVNVDLARKNFIRIKELQEKRFASQQDLDEVEARLEQAQVALENAHIVAKQSRIISPLDGIIARINIKQGTYFSPSQVNISTEANALNTTPVLIIDPSSFELMIDLPSFYYSQVKAGSTTIFQPSTGSSQQGQTKPVHNAMGIVYSVSPSINPATRTFTVTLRSTSGAEYLQDGAYLSVWIEGAVAKNTLSIPIDSVRFENNKPYVFKINEDTHRVSKTFVKLGLAGKQSYELLSGLEQGDRLVTEGRSRLSDDDVVNVLNDKSGAIQ</sequence>